<evidence type="ECO:0000313" key="10">
    <source>
        <dbReference type="Proteomes" id="UP000245926"/>
    </source>
</evidence>
<dbReference type="InterPro" id="IPR018584">
    <property type="entry name" value="GT87"/>
</dbReference>
<keyword evidence="10" id="KW-1185">Reference proteome</keyword>
<dbReference type="GO" id="GO:0016758">
    <property type="term" value="F:hexosyltransferase activity"/>
    <property type="evidence" value="ECO:0007669"/>
    <property type="project" value="InterPro"/>
</dbReference>
<feature type="transmembrane region" description="Helical" evidence="8">
    <location>
        <begin position="349"/>
        <end position="376"/>
    </location>
</feature>
<proteinExistence type="inferred from homology"/>
<keyword evidence="5 8" id="KW-1133">Transmembrane helix</keyword>
<dbReference type="EMBL" id="CP029550">
    <property type="protein sequence ID" value="AWN39646.1"/>
    <property type="molecule type" value="Genomic_DNA"/>
</dbReference>
<accession>A0A2U8W2Z5</accession>
<feature type="transmembrane region" description="Helical" evidence="8">
    <location>
        <begin position="7"/>
        <end position="26"/>
    </location>
</feature>
<evidence type="ECO:0000256" key="6">
    <source>
        <dbReference type="ARBA" id="ARBA00023136"/>
    </source>
</evidence>
<evidence type="ECO:0000313" key="9">
    <source>
        <dbReference type="EMBL" id="AWN39646.1"/>
    </source>
</evidence>
<evidence type="ECO:0000256" key="5">
    <source>
        <dbReference type="ARBA" id="ARBA00022989"/>
    </source>
</evidence>
<dbReference type="AlphaFoldDB" id="A0A2U8W2Z5"/>
<evidence type="ECO:0000256" key="7">
    <source>
        <dbReference type="ARBA" id="ARBA00024033"/>
    </source>
</evidence>
<name>A0A2U8W2Z5_9HYPH</name>
<comment type="similarity">
    <text evidence="7">Belongs to the glycosyltransferase 87 family.</text>
</comment>
<dbReference type="PROSITE" id="PS51257">
    <property type="entry name" value="PROKAR_LIPOPROTEIN"/>
    <property type="match status" value="1"/>
</dbReference>
<dbReference type="RefSeq" id="WP_109887335.1">
    <property type="nucleotide sequence ID" value="NZ_CP029550.1"/>
</dbReference>
<gene>
    <name evidence="9" type="ORF">DK389_02745</name>
</gene>
<evidence type="ECO:0000256" key="8">
    <source>
        <dbReference type="SAM" id="Phobius"/>
    </source>
</evidence>
<feature type="transmembrane region" description="Helical" evidence="8">
    <location>
        <begin position="272"/>
        <end position="291"/>
    </location>
</feature>
<sequence>MMGLRRAEIGIVVAGLAVTIGCWLLFRPWDTAGFMIGVPFGRDFVNFWISPRLALDGRADVITDLPAYGAVIRETFRLAHDPGLLFVYPPHTLLFLVPFALLPFWAAAIAWAGLNLAALAATFRLIVPPDEERARTLLIVTLASPPAAAMVMYGHFGGLIALAGTLAILESERRPWLAGLCLACLSVKPQFASVLGFILLCGGRWRWLPSAILATLALAVLSVTAFGTGPWERFVLFTLPLQSAYIADFKASVISTCISVYFALRFLGAPAALAWAAQGVVTLFALAAAVLTLRGRCEEPRALLVILLAAIVALPYASHYELAIVAPALTLVVFERGRSGGAAPLAAAAWILAPLAKLLYLLGLPILSLTTAAALVEQALRSWPGMRGARAPVGNRVRVTIPATR</sequence>
<evidence type="ECO:0000256" key="3">
    <source>
        <dbReference type="ARBA" id="ARBA00022679"/>
    </source>
</evidence>
<evidence type="ECO:0000256" key="2">
    <source>
        <dbReference type="ARBA" id="ARBA00022475"/>
    </source>
</evidence>
<feature type="transmembrane region" description="Helical" evidence="8">
    <location>
        <begin position="175"/>
        <end position="200"/>
    </location>
</feature>
<keyword evidence="3" id="KW-0808">Transferase</keyword>
<feature type="transmembrane region" description="Helical" evidence="8">
    <location>
        <begin position="303"/>
        <end position="329"/>
    </location>
</feature>
<keyword evidence="4 8" id="KW-0812">Transmembrane</keyword>
<protein>
    <recommendedName>
        <fullName evidence="11">DUF2029 domain-containing protein</fullName>
    </recommendedName>
</protein>
<evidence type="ECO:0008006" key="11">
    <source>
        <dbReference type="Google" id="ProtNLM"/>
    </source>
</evidence>
<comment type="subcellular location">
    <subcellularLocation>
        <location evidence="1">Cell membrane</location>
        <topology evidence="1">Multi-pass membrane protein</topology>
    </subcellularLocation>
</comment>
<evidence type="ECO:0000256" key="1">
    <source>
        <dbReference type="ARBA" id="ARBA00004651"/>
    </source>
</evidence>
<feature type="transmembrane region" description="Helical" evidence="8">
    <location>
        <begin position="93"/>
        <end position="126"/>
    </location>
</feature>
<feature type="transmembrane region" description="Helical" evidence="8">
    <location>
        <begin position="147"/>
        <end position="169"/>
    </location>
</feature>
<evidence type="ECO:0000256" key="4">
    <source>
        <dbReference type="ARBA" id="ARBA00022692"/>
    </source>
</evidence>
<dbReference type="Proteomes" id="UP000245926">
    <property type="component" value="Chromosome"/>
</dbReference>
<dbReference type="Pfam" id="PF09594">
    <property type="entry name" value="GT87"/>
    <property type="match status" value="1"/>
</dbReference>
<keyword evidence="6 8" id="KW-0472">Membrane</keyword>
<dbReference type="GO" id="GO:0005886">
    <property type="term" value="C:plasma membrane"/>
    <property type="evidence" value="ECO:0007669"/>
    <property type="project" value="UniProtKB-SubCell"/>
</dbReference>
<feature type="transmembrane region" description="Helical" evidence="8">
    <location>
        <begin position="207"/>
        <end position="227"/>
    </location>
</feature>
<keyword evidence="2" id="KW-1003">Cell membrane</keyword>
<dbReference type="KEGG" id="mets:DK389_02745"/>
<reference evidence="10" key="1">
    <citation type="submission" date="2018-05" db="EMBL/GenBank/DDBJ databases">
        <title>Complete Genome Sequence of Methylobacterium sp. 17SD2-17.</title>
        <authorList>
            <person name="Srinivasan S."/>
        </authorList>
    </citation>
    <scope>NUCLEOTIDE SEQUENCE [LARGE SCALE GENOMIC DNA]</scope>
    <source>
        <strain evidence="10">17SD2-17</strain>
    </source>
</reference>
<dbReference type="OrthoDB" id="7679563at2"/>
<organism evidence="9 10">
    <name type="scientific">Methylobacterium durans</name>
    <dbReference type="NCBI Taxonomy" id="2202825"/>
    <lineage>
        <taxon>Bacteria</taxon>
        <taxon>Pseudomonadati</taxon>
        <taxon>Pseudomonadota</taxon>
        <taxon>Alphaproteobacteria</taxon>
        <taxon>Hyphomicrobiales</taxon>
        <taxon>Methylobacteriaceae</taxon>
        <taxon>Methylobacterium</taxon>
    </lineage>
</organism>